<keyword evidence="1" id="KW-1133">Transmembrane helix</keyword>
<dbReference type="PANTHER" id="PTHR43031">
    <property type="entry name" value="FAD-DEPENDENT OXIDOREDUCTASE"/>
    <property type="match status" value="1"/>
</dbReference>
<dbReference type="InterPro" id="IPR001763">
    <property type="entry name" value="Rhodanese-like_dom"/>
</dbReference>
<feature type="transmembrane region" description="Helical" evidence="1">
    <location>
        <begin position="20"/>
        <end position="37"/>
    </location>
</feature>
<dbReference type="Proteomes" id="UP000199437">
    <property type="component" value="Unassembled WGS sequence"/>
</dbReference>
<dbReference type="STRING" id="1267423.SAMN05216290_0552"/>
<sequence length="175" mass="20238">MEHPFRQALRKFVKMFRSRFAKSFIVFAILFFTIWVVRNRGFYTLATMGNIQRINKTEASALLENSRVQIVDVREAREFETSHIPNAIRFTESLTQQLDKNQPVFVYCTVDVRSNKLAKKLSKAGFKEVYDLKGGIIHWVNKGGEVITESGALTNQVHTYSKWFAPLLRKGEAVY</sequence>
<keyword evidence="3" id="KW-0808">Transferase</keyword>
<keyword evidence="4" id="KW-1185">Reference proteome</keyword>
<dbReference type="InterPro" id="IPR036873">
    <property type="entry name" value="Rhodanese-like_dom_sf"/>
</dbReference>
<dbReference type="PANTHER" id="PTHR43031:SF7">
    <property type="entry name" value="NITRIC OXIDE REDUCTASE FLRD-NAD(+) REDUCTASE"/>
    <property type="match status" value="1"/>
</dbReference>
<dbReference type="PROSITE" id="PS50206">
    <property type="entry name" value="RHODANESE_3"/>
    <property type="match status" value="1"/>
</dbReference>
<gene>
    <name evidence="3" type="ORF">SAMN05216290_0552</name>
</gene>
<evidence type="ECO:0000256" key="1">
    <source>
        <dbReference type="SAM" id="Phobius"/>
    </source>
</evidence>
<proteinExistence type="predicted"/>
<accession>A0A1I0MPA7</accession>
<dbReference type="AlphaFoldDB" id="A0A1I0MPA7"/>
<protein>
    <submittedName>
        <fullName evidence="3">Rhodanese-related sulfurtransferase</fullName>
    </submittedName>
</protein>
<evidence type="ECO:0000313" key="4">
    <source>
        <dbReference type="Proteomes" id="UP000199437"/>
    </source>
</evidence>
<feature type="domain" description="Rhodanese" evidence="2">
    <location>
        <begin position="64"/>
        <end position="148"/>
    </location>
</feature>
<dbReference type="Gene3D" id="3.40.250.10">
    <property type="entry name" value="Rhodanese-like domain"/>
    <property type="match status" value="1"/>
</dbReference>
<dbReference type="CDD" id="cd00158">
    <property type="entry name" value="RHOD"/>
    <property type="match status" value="1"/>
</dbReference>
<dbReference type="GO" id="GO:0016740">
    <property type="term" value="F:transferase activity"/>
    <property type="evidence" value="ECO:0007669"/>
    <property type="project" value="UniProtKB-KW"/>
</dbReference>
<evidence type="ECO:0000313" key="3">
    <source>
        <dbReference type="EMBL" id="SEV89862.1"/>
    </source>
</evidence>
<dbReference type="Pfam" id="PF00581">
    <property type="entry name" value="Rhodanese"/>
    <property type="match status" value="1"/>
</dbReference>
<keyword evidence="1" id="KW-0812">Transmembrane</keyword>
<organism evidence="3 4">
    <name type="scientific">Roseivirga pacifica</name>
    <dbReference type="NCBI Taxonomy" id="1267423"/>
    <lineage>
        <taxon>Bacteria</taxon>
        <taxon>Pseudomonadati</taxon>
        <taxon>Bacteroidota</taxon>
        <taxon>Cytophagia</taxon>
        <taxon>Cytophagales</taxon>
        <taxon>Roseivirgaceae</taxon>
        <taxon>Roseivirga</taxon>
    </lineage>
</organism>
<name>A0A1I0MPA7_9BACT</name>
<dbReference type="SMART" id="SM00450">
    <property type="entry name" value="RHOD"/>
    <property type="match status" value="1"/>
</dbReference>
<evidence type="ECO:0000259" key="2">
    <source>
        <dbReference type="PROSITE" id="PS50206"/>
    </source>
</evidence>
<reference evidence="4" key="1">
    <citation type="submission" date="2016-10" db="EMBL/GenBank/DDBJ databases">
        <authorList>
            <person name="Varghese N."/>
            <person name="Submissions S."/>
        </authorList>
    </citation>
    <scope>NUCLEOTIDE SEQUENCE [LARGE SCALE GENOMIC DNA]</scope>
    <source>
        <strain evidence="4">CGMCC 1.12402</strain>
    </source>
</reference>
<keyword evidence="1" id="KW-0472">Membrane</keyword>
<dbReference type="EMBL" id="FOIR01000001">
    <property type="protein sequence ID" value="SEV89862.1"/>
    <property type="molecule type" value="Genomic_DNA"/>
</dbReference>
<dbReference type="InterPro" id="IPR050229">
    <property type="entry name" value="GlpE_sulfurtransferase"/>
</dbReference>
<dbReference type="SUPFAM" id="SSF52821">
    <property type="entry name" value="Rhodanese/Cell cycle control phosphatase"/>
    <property type="match status" value="1"/>
</dbReference>
<dbReference type="OrthoDB" id="598065at2"/>